<dbReference type="GO" id="GO:0005524">
    <property type="term" value="F:ATP binding"/>
    <property type="evidence" value="ECO:0007669"/>
    <property type="project" value="UniProtKB-KW"/>
</dbReference>
<dbReference type="Proteomes" id="UP000093053">
    <property type="component" value="Chromosome"/>
</dbReference>
<evidence type="ECO:0000256" key="7">
    <source>
        <dbReference type="ARBA" id="ARBA00022840"/>
    </source>
</evidence>
<dbReference type="Gene3D" id="1.20.5.1930">
    <property type="match status" value="1"/>
</dbReference>
<evidence type="ECO:0000313" key="11">
    <source>
        <dbReference type="Proteomes" id="UP000093053"/>
    </source>
</evidence>
<name>A0A1B2HBC9_9PSEU</name>
<dbReference type="EMBL" id="CP016793">
    <property type="protein sequence ID" value="ANZ35013.1"/>
    <property type="molecule type" value="Genomic_DNA"/>
</dbReference>
<keyword evidence="5" id="KW-0547">Nucleotide-binding</keyword>
<dbReference type="KEGG" id="led:BBK82_01910"/>
<dbReference type="GO" id="GO:0046983">
    <property type="term" value="F:protein dimerization activity"/>
    <property type="evidence" value="ECO:0007669"/>
    <property type="project" value="InterPro"/>
</dbReference>
<dbReference type="AlphaFoldDB" id="A0A1B2HBC9"/>
<dbReference type="EC" id="2.7.13.3" evidence="2"/>
<keyword evidence="4" id="KW-0808">Transferase</keyword>
<organism evidence="10 11">
    <name type="scientific">Lentzea guizhouensis</name>
    <dbReference type="NCBI Taxonomy" id="1586287"/>
    <lineage>
        <taxon>Bacteria</taxon>
        <taxon>Bacillati</taxon>
        <taxon>Actinomycetota</taxon>
        <taxon>Actinomycetes</taxon>
        <taxon>Pseudonocardiales</taxon>
        <taxon>Pseudonocardiaceae</taxon>
        <taxon>Lentzea</taxon>
    </lineage>
</organism>
<keyword evidence="6" id="KW-0418">Kinase</keyword>
<evidence type="ECO:0000256" key="5">
    <source>
        <dbReference type="ARBA" id="ARBA00022741"/>
    </source>
</evidence>
<dbReference type="RefSeq" id="WP_065913431.1">
    <property type="nucleotide sequence ID" value="NZ_CP016793.1"/>
</dbReference>
<proteinExistence type="predicted"/>
<dbReference type="STRING" id="1586287.BBK82_01910"/>
<accession>A0A1B2HBC9</accession>
<evidence type="ECO:0000256" key="8">
    <source>
        <dbReference type="ARBA" id="ARBA00023012"/>
    </source>
</evidence>
<dbReference type="PANTHER" id="PTHR24421">
    <property type="entry name" value="NITRATE/NITRITE SENSOR PROTEIN NARX-RELATED"/>
    <property type="match status" value="1"/>
</dbReference>
<dbReference type="GO" id="GO:0000155">
    <property type="term" value="F:phosphorelay sensor kinase activity"/>
    <property type="evidence" value="ECO:0007669"/>
    <property type="project" value="InterPro"/>
</dbReference>
<dbReference type="OrthoDB" id="227596at2"/>
<gene>
    <name evidence="10" type="ORF">BBK82_01910</name>
</gene>
<protein>
    <recommendedName>
        <fullName evidence="2">histidine kinase</fullName>
        <ecNumber evidence="2">2.7.13.3</ecNumber>
    </recommendedName>
</protein>
<evidence type="ECO:0000256" key="4">
    <source>
        <dbReference type="ARBA" id="ARBA00022679"/>
    </source>
</evidence>
<dbReference type="InterPro" id="IPR011712">
    <property type="entry name" value="Sig_transdc_His_kin_sub3_dim/P"/>
</dbReference>
<evidence type="ECO:0000256" key="3">
    <source>
        <dbReference type="ARBA" id="ARBA00022553"/>
    </source>
</evidence>
<reference evidence="10 11" key="1">
    <citation type="submission" date="2016-07" db="EMBL/GenBank/DDBJ databases">
        <title>Complete genome sequence of the Lentzea guizhouensis DHS C013.</title>
        <authorList>
            <person name="Cao C."/>
        </authorList>
    </citation>
    <scope>NUCLEOTIDE SEQUENCE [LARGE SCALE GENOMIC DNA]</scope>
    <source>
        <strain evidence="10 11">DHS C013</strain>
    </source>
</reference>
<dbReference type="PANTHER" id="PTHR24421:SF10">
    <property type="entry name" value="NITRATE_NITRITE SENSOR PROTEIN NARQ"/>
    <property type="match status" value="1"/>
</dbReference>
<dbReference type="Gene3D" id="3.30.565.10">
    <property type="entry name" value="Histidine kinase-like ATPase, C-terminal domain"/>
    <property type="match status" value="1"/>
</dbReference>
<keyword evidence="8" id="KW-0902">Two-component regulatory system</keyword>
<dbReference type="Pfam" id="PF07730">
    <property type="entry name" value="HisKA_3"/>
    <property type="match status" value="1"/>
</dbReference>
<dbReference type="CDD" id="cd16917">
    <property type="entry name" value="HATPase_UhpB-NarQ-NarX-like"/>
    <property type="match status" value="1"/>
</dbReference>
<evidence type="ECO:0000256" key="1">
    <source>
        <dbReference type="ARBA" id="ARBA00000085"/>
    </source>
</evidence>
<feature type="domain" description="Signal transduction histidine kinase subgroup 3 dimerisation and phosphoacceptor" evidence="9">
    <location>
        <begin position="88"/>
        <end position="153"/>
    </location>
</feature>
<comment type="catalytic activity">
    <reaction evidence="1">
        <text>ATP + protein L-histidine = ADP + protein N-phospho-L-histidine.</text>
        <dbReference type="EC" id="2.7.13.3"/>
    </reaction>
</comment>
<keyword evidence="11" id="KW-1185">Reference proteome</keyword>
<sequence>MADVLAFYTVAAQHPPRITAFSALLLAVVLLHSGLVVPDLPASVVWAQALVVPGAAWALGDVSRKLAAARDELRARQEERTARAVTVERLRIARELHDVVAHHLSVISMQAGLAGYVFDSDPATARTAVATIGATSRETLQEMRRLLALLRSTPDTPAPVLADLATLVARLHGSGAEVSLELSGELDDLPSRLQLAVFRVVQEALTNVVKHVGPCVVEVVVCRSATRLTTTVTNSPPLVAIAPVDPGHGLIGMRERARIYHGTLTTGSLQDGGYRVELVVPLGGTTAVTSHG</sequence>
<dbReference type="InterPro" id="IPR036890">
    <property type="entry name" value="HATPase_C_sf"/>
</dbReference>
<dbReference type="SUPFAM" id="SSF55874">
    <property type="entry name" value="ATPase domain of HSP90 chaperone/DNA topoisomerase II/histidine kinase"/>
    <property type="match status" value="1"/>
</dbReference>
<keyword evidence="3" id="KW-0597">Phosphoprotein</keyword>
<evidence type="ECO:0000256" key="6">
    <source>
        <dbReference type="ARBA" id="ARBA00022777"/>
    </source>
</evidence>
<dbReference type="InterPro" id="IPR050482">
    <property type="entry name" value="Sensor_HK_TwoCompSys"/>
</dbReference>
<dbReference type="GO" id="GO:0016020">
    <property type="term" value="C:membrane"/>
    <property type="evidence" value="ECO:0007669"/>
    <property type="project" value="InterPro"/>
</dbReference>
<evidence type="ECO:0000313" key="10">
    <source>
        <dbReference type="EMBL" id="ANZ35013.1"/>
    </source>
</evidence>
<keyword evidence="7" id="KW-0067">ATP-binding</keyword>
<evidence type="ECO:0000256" key="2">
    <source>
        <dbReference type="ARBA" id="ARBA00012438"/>
    </source>
</evidence>
<evidence type="ECO:0000259" key="9">
    <source>
        <dbReference type="Pfam" id="PF07730"/>
    </source>
</evidence>